<dbReference type="Proteomes" id="UP000001203">
    <property type="component" value="Chromosome linear"/>
</dbReference>
<sequence>MNTLLTNKASPLDLDCLKKAKVIIRKATLDDLQQIYQLYKTVAQDCPGNLTQEDSEISCSYVKQEVSQGLTRGLILVVENQGTIIGYLKAFTSKFHCQTHVLTHATMMIHPLWQNQGYGGKLLDSYLEEIKQNMPWILRFELLPHQSNTKAIRFYTRHGFIIESLAHQKIRNRRRNFEDEVTMVWFNPNFTNH</sequence>
<dbReference type="Pfam" id="PF13508">
    <property type="entry name" value="Acetyltransf_7"/>
    <property type="match status" value="1"/>
</dbReference>
<dbReference type="CDD" id="cd04301">
    <property type="entry name" value="NAT_SF"/>
    <property type="match status" value="1"/>
</dbReference>
<evidence type="ECO:0000259" key="1">
    <source>
        <dbReference type="PROSITE" id="PS51186"/>
    </source>
</evidence>
<name>B1X2X1_CROS5</name>
<reference evidence="2 3" key="1">
    <citation type="journal article" date="2008" name="Proc. Natl. Acad. Sci. U.S.A.">
        <title>The genome of Cyanothece 51142, a unicellular diazotrophic cyanobacterium important in the marine nitrogen cycle.</title>
        <authorList>
            <person name="Welsh E.A."/>
            <person name="Liberton M."/>
            <person name="Stoeckel J."/>
            <person name="Loh T."/>
            <person name="Elvitigala T."/>
            <person name="Wang C."/>
            <person name="Wollam A."/>
            <person name="Fulton R.S."/>
            <person name="Clifton S.W."/>
            <person name="Jacobs J.M."/>
            <person name="Aurora R."/>
            <person name="Ghosh B.K."/>
            <person name="Sherman L.A."/>
            <person name="Smith R.D."/>
            <person name="Wilson R.K."/>
            <person name="Pakrasi H.B."/>
        </authorList>
    </citation>
    <scope>NUCLEOTIDE SEQUENCE [LARGE SCALE GENOMIC DNA]</scope>
    <source>
        <strain evidence="3">ATCC 51142 / BH68</strain>
    </source>
</reference>
<dbReference type="RefSeq" id="WP_009548027.1">
    <property type="nucleotide sequence ID" value="NC_010547.1"/>
</dbReference>
<dbReference type="AlphaFoldDB" id="B1X2X1"/>
<dbReference type="EMBL" id="CP000807">
    <property type="protein sequence ID" value="ACB54482.1"/>
    <property type="molecule type" value="Genomic_DNA"/>
</dbReference>
<protein>
    <recommendedName>
        <fullName evidence="1">N-acetyltransferase domain-containing protein</fullName>
    </recommendedName>
</protein>
<dbReference type="OrthoDB" id="5506158at2"/>
<organism evidence="2 3">
    <name type="scientific">Crocosphaera subtropica (strain ATCC 51142 / BH68)</name>
    <name type="common">Cyanothece sp. (strain ATCC 51142)</name>
    <dbReference type="NCBI Taxonomy" id="43989"/>
    <lineage>
        <taxon>Bacteria</taxon>
        <taxon>Bacillati</taxon>
        <taxon>Cyanobacteriota</taxon>
        <taxon>Cyanophyceae</taxon>
        <taxon>Oscillatoriophycideae</taxon>
        <taxon>Chroococcales</taxon>
        <taxon>Aphanothecaceae</taxon>
        <taxon>Crocosphaera</taxon>
        <taxon>Crocosphaera subtropica</taxon>
    </lineage>
</organism>
<dbReference type="STRING" id="43989.cce_5136"/>
<evidence type="ECO:0000313" key="2">
    <source>
        <dbReference type="EMBL" id="ACB54482.1"/>
    </source>
</evidence>
<dbReference type="InterPro" id="IPR016181">
    <property type="entry name" value="Acyl_CoA_acyltransferase"/>
</dbReference>
<dbReference type="InterPro" id="IPR000182">
    <property type="entry name" value="GNAT_dom"/>
</dbReference>
<proteinExistence type="predicted"/>
<gene>
    <name evidence="2" type="ordered locus">cce_5136</name>
</gene>
<dbReference type="GO" id="GO:0016747">
    <property type="term" value="F:acyltransferase activity, transferring groups other than amino-acyl groups"/>
    <property type="evidence" value="ECO:0007669"/>
    <property type="project" value="InterPro"/>
</dbReference>
<keyword evidence="3" id="KW-1185">Reference proteome</keyword>
<accession>B1X2X1</accession>
<dbReference type="InterPro" id="IPR050276">
    <property type="entry name" value="MshD_Acetyltransferase"/>
</dbReference>
<evidence type="ECO:0000313" key="3">
    <source>
        <dbReference type="Proteomes" id="UP000001203"/>
    </source>
</evidence>
<feature type="domain" description="N-acetyltransferase" evidence="1">
    <location>
        <begin position="22"/>
        <end position="188"/>
    </location>
</feature>
<dbReference type="HOGENOM" id="CLU_013985_19_6_3"/>
<dbReference type="PROSITE" id="PS51186">
    <property type="entry name" value="GNAT"/>
    <property type="match status" value="1"/>
</dbReference>
<dbReference type="PANTHER" id="PTHR43617">
    <property type="entry name" value="L-AMINO ACID N-ACETYLTRANSFERASE"/>
    <property type="match status" value="1"/>
</dbReference>
<dbReference type="SUPFAM" id="SSF55729">
    <property type="entry name" value="Acyl-CoA N-acyltransferases (Nat)"/>
    <property type="match status" value="1"/>
</dbReference>
<dbReference type="KEGG" id="cyt:cce_5136"/>
<dbReference type="eggNOG" id="COG0456">
    <property type="taxonomic scope" value="Bacteria"/>
</dbReference>
<dbReference type="Gene3D" id="3.40.630.30">
    <property type="match status" value="1"/>
</dbReference>